<dbReference type="AlphaFoldDB" id="A0A8H7R7W0"/>
<sequence>MSYPPYDSYLSNLDSLVFDSPSEVIQSEKDVADELDLWSNAQFTFDVKPGVGIFDEEKSKTSSSPKTITAANSPSNTSAAQFESASGLDPVTYDTLVNYLDYELPRQQQDKLEPTVATPKVAAASVKNSPLAIKKQRIQPRPLAPALPALAPNATAASVGHSTISRQILMPKPPSTNINANILSSLLATATASSNVPASPVAISLSSPKKTTATVKRAISEVELNLDESTNPDEDKRRRNTAASARFRVKKKMREQAMEHSVREMTEKSDKLQDRVNNLESEIKYLRSLLLDKAAHGQ</sequence>
<dbReference type="GO" id="GO:0001228">
    <property type="term" value="F:DNA-binding transcription activator activity, RNA polymerase II-specific"/>
    <property type="evidence" value="ECO:0007669"/>
    <property type="project" value="TreeGrafter"/>
</dbReference>
<evidence type="ECO:0000256" key="1">
    <source>
        <dbReference type="ARBA" id="ARBA00004123"/>
    </source>
</evidence>
<keyword evidence="5" id="KW-0539">Nucleus</keyword>
<feature type="region of interest" description="Disordered" evidence="7">
    <location>
        <begin position="56"/>
        <end position="80"/>
    </location>
</feature>
<evidence type="ECO:0000313" key="10">
    <source>
        <dbReference type="Proteomes" id="UP000650833"/>
    </source>
</evidence>
<dbReference type="CDD" id="cd14705">
    <property type="entry name" value="bZIP_Zip1"/>
    <property type="match status" value="1"/>
</dbReference>
<dbReference type="EMBL" id="JAEPRC010000187">
    <property type="protein sequence ID" value="KAG2204868.1"/>
    <property type="molecule type" value="Genomic_DNA"/>
</dbReference>
<dbReference type="InterPro" id="IPR004827">
    <property type="entry name" value="bZIP"/>
</dbReference>
<keyword evidence="3" id="KW-0238">DNA-binding</keyword>
<keyword evidence="4" id="KW-0804">Transcription</keyword>
<evidence type="ECO:0000256" key="5">
    <source>
        <dbReference type="ARBA" id="ARBA00023242"/>
    </source>
</evidence>
<evidence type="ECO:0000256" key="7">
    <source>
        <dbReference type="SAM" id="MobiDB-lite"/>
    </source>
</evidence>
<feature type="domain" description="BZIP" evidence="8">
    <location>
        <begin position="230"/>
        <end position="293"/>
    </location>
</feature>
<keyword evidence="2" id="KW-0805">Transcription regulation</keyword>
<dbReference type="Pfam" id="PF07716">
    <property type="entry name" value="bZIP_2"/>
    <property type="match status" value="1"/>
</dbReference>
<dbReference type="PROSITE" id="PS00036">
    <property type="entry name" value="BZIP_BASIC"/>
    <property type="match status" value="1"/>
</dbReference>
<comment type="caution">
    <text evidence="9">The sequence shown here is derived from an EMBL/GenBank/DDBJ whole genome shotgun (WGS) entry which is preliminary data.</text>
</comment>
<dbReference type="PROSITE" id="PS50217">
    <property type="entry name" value="BZIP"/>
    <property type="match status" value="1"/>
</dbReference>
<organism evidence="9 10">
    <name type="scientific">Mucor plumbeus</name>
    <dbReference type="NCBI Taxonomy" id="97098"/>
    <lineage>
        <taxon>Eukaryota</taxon>
        <taxon>Fungi</taxon>
        <taxon>Fungi incertae sedis</taxon>
        <taxon>Mucoromycota</taxon>
        <taxon>Mucoromycotina</taxon>
        <taxon>Mucoromycetes</taxon>
        <taxon>Mucorales</taxon>
        <taxon>Mucorineae</taxon>
        <taxon>Mucoraceae</taxon>
        <taxon>Mucor</taxon>
    </lineage>
</organism>
<name>A0A8H7R7W0_9FUNG</name>
<dbReference type="SMART" id="SM00338">
    <property type="entry name" value="BRLZ"/>
    <property type="match status" value="1"/>
</dbReference>
<accession>A0A8H7R7W0</accession>
<dbReference type="GO" id="GO:0000977">
    <property type="term" value="F:RNA polymerase II transcription regulatory region sequence-specific DNA binding"/>
    <property type="evidence" value="ECO:0007669"/>
    <property type="project" value="TreeGrafter"/>
</dbReference>
<feature type="compositionally biased region" description="Low complexity" evidence="7">
    <location>
        <begin position="61"/>
        <end position="80"/>
    </location>
</feature>
<keyword evidence="10" id="KW-1185">Reference proteome</keyword>
<evidence type="ECO:0000259" key="8">
    <source>
        <dbReference type="PROSITE" id="PS50217"/>
    </source>
</evidence>
<evidence type="ECO:0000313" key="9">
    <source>
        <dbReference type="EMBL" id="KAG2204868.1"/>
    </source>
</evidence>
<dbReference type="PANTHER" id="PTHR13044">
    <property type="entry name" value="ACTIVATING TRANSCRIPTION FACTOR ATF 4/5"/>
    <property type="match status" value="1"/>
</dbReference>
<dbReference type="GO" id="GO:0005634">
    <property type="term" value="C:nucleus"/>
    <property type="evidence" value="ECO:0007669"/>
    <property type="project" value="UniProtKB-SubCell"/>
</dbReference>
<dbReference type="OrthoDB" id="1939598at2759"/>
<gene>
    <name evidence="9" type="ORF">INT46_009288</name>
</gene>
<evidence type="ECO:0000256" key="2">
    <source>
        <dbReference type="ARBA" id="ARBA00023015"/>
    </source>
</evidence>
<keyword evidence="6" id="KW-0175">Coiled coil</keyword>
<evidence type="ECO:0000256" key="6">
    <source>
        <dbReference type="SAM" id="Coils"/>
    </source>
</evidence>
<evidence type="ECO:0000256" key="3">
    <source>
        <dbReference type="ARBA" id="ARBA00023125"/>
    </source>
</evidence>
<evidence type="ECO:0000256" key="4">
    <source>
        <dbReference type="ARBA" id="ARBA00023163"/>
    </source>
</evidence>
<proteinExistence type="predicted"/>
<feature type="coiled-coil region" evidence="6">
    <location>
        <begin position="255"/>
        <end position="289"/>
    </location>
</feature>
<dbReference type="InterPro" id="IPR046347">
    <property type="entry name" value="bZIP_sf"/>
</dbReference>
<dbReference type="Proteomes" id="UP000650833">
    <property type="component" value="Unassembled WGS sequence"/>
</dbReference>
<dbReference type="PANTHER" id="PTHR13044:SF14">
    <property type="entry name" value="CRYPTOCEPHAL, ISOFORM A"/>
    <property type="match status" value="1"/>
</dbReference>
<comment type="subcellular location">
    <subcellularLocation>
        <location evidence="1">Nucleus</location>
    </subcellularLocation>
</comment>
<protein>
    <recommendedName>
        <fullName evidence="8">BZIP domain-containing protein</fullName>
    </recommendedName>
</protein>
<dbReference type="SUPFAM" id="SSF57959">
    <property type="entry name" value="Leucine zipper domain"/>
    <property type="match status" value="1"/>
</dbReference>
<dbReference type="Gene3D" id="1.20.5.170">
    <property type="match status" value="1"/>
</dbReference>
<reference evidence="9" key="1">
    <citation type="submission" date="2020-12" db="EMBL/GenBank/DDBJ databases">
        <title>Metabolic potential, ecology and presence of endohyphal bacteria is reflected in genomic diversity of Mucoromycotina.</title>
        <authorList>
            <person name="Muszewska A."/>
            <person name="Okrasinska A."/>
            <person name="Steczkiewicz K."/>
            <person name="Drgas O."/>
            <person name="Orlowska M."/>
            <person name="Perlinska-Lenart U."/>
            <person name="Aleksandrzak-Piekarczyk T."/>
            <person name="Szatraj K."/>
            <person name="Zielenkiewicz U."/>
            <person name="Pilsyk S."/>
            <person name="Malc E."/>
            <person name="Mieczkowski P."/>
            <person name="Kruszewska J.S."/>
            <person name="Biernat P."/>
            <person name="Pawlowska J."/>
        </authorList>
    </citation>
    <scope>NUCLEOTIDE SEQUENCE</scope>
    <source>
        <strain evidence="9">CBS 226.32</strain>
    </source>
</reference>